<evidence type="ECO:0000313" key="1">
    <source>
        <dbReference type="EMBL" id="KAK7283916.1"/>
    </source>
</evidence>
<dbReference type="EMBL" id="JAYWIO010000002">
    <property type="protein sequence ID" value="KAK7283916.1"/>
    <property type="molecule type" value="Genomic_DNA"/>
</dbReference>
<evidence type="ECO:0000313" key="2">
    <source>
        <dbReference type="Proteomes" id="UP001372338"/>
    </source>
</evidence>
<reference evidence="1 2" key="1">
    <citation type="submission" date="2024-01" db="EMBL/GenBank/DDBJ databases">
        <title>The genomes of 5 underutilized Papilionoideae crops provide insights into root nodulation and disease resistanc.</title>
        <authorList>
            <person name="Yuan L."/>
        </authorList>
    </citation>
    <scope>NUCLEOTIDE SEQUENCE [LARGE SCALE GENOMIC DNA]</scope>
    <source>
        <strain evidence="1">ZHUSHIDOU_FW_LH</strain>
        <tissue evidence="1">Leaf</tissue>
    </source>
</reference>
<organism evidence="1 2">
    <name type="scientific">Crotalaria pallida</name>
    <name type="common">Smooth rattlebox</name>
    <name type="synonym">Crotalaria striata</name>
    <dbReference type="NCBI Taxonomy" id="3830"/>
    <lineage>
        <taxon>Eukaryota</taxon>
        <taxon>Viridiplantae</taxon>
        <taxon>Streptophyta</taxon>
        <taxon>Embryophyta</taxon>
        <taxon>Tracheophyta</taxon>
        <taxon>Spermatophyta</taxon>
        <taxon>Magnoliopsida</taxon>
        <taxon>eudicotyledons</taxon>
        <taxon>Gunneridae</taxon>
        <taxon>Pentapetalae</taxon>
        <taxon>rosids</taxon>
        <taxon>fabids</taxon>
        <taxon>Fabales</taxon>
        <taxon>Fabaceae</taxon>
        <taxon>Papilionoideae</taxon>
        <taxon>50 kb inversion clade</taxon>
        <taxon>genistoids sensu lato</taxon>
        <taxon>core genistoids</taxon>
        <taxon>Crotalarieae</taxon>
        <taxon>Crotalaria</taxon>
    </lineage>
</organism>
<protein>
    <submittedName>
        <fullName evidence="1">Uncharacterized protein</fullName>
    </submittedName>
</protein>
<sequence>MEGQQQTYLLVAVQRNGFSIEAKAVAPLLLLLVCGSELRFIEKEEEVVLGALRTTMPIFIDLGKEDIW</sequence>
<proteinExistence type="predicted"/>
<comment type="caution">
    <text evidence="1">The sequence shown here is derived from an EMBL/GenBank/DDBJ whole genome shotgun (WGS) entry which is preliminary data.</text>
</comment>
<accession>A0AAN9IPS8</accession>
<dbReference type="Proteomes" id="UP001372338">
    <property type="component" value="Unassembled WGS sequence"/>
</dbReference>
<dbReference type="AlphaFoldDB" id="A0AAN9IPS8"/>
<keyword evidence="2" id="KW-1185">Reference proteome</keyword>
<gene>
    <name evidence="1" type="ORF">RIF29_13665</name>
</gene>
<name>A0AAN9IPS8_CROPI</name>